<keyword evidence="6" id="KW-1185">Reference proteome</keyword>
<dbReference type="OrthoDB" id="448455at2759"/>
<accession>S8AD61</accession>
<evidence type="ECO:0000313" key="5">
    <source>
        <dbReference type="EMBL" id="EPS40859.1"/>
    </source>
</evidence>
<protein>
    <submittedName>
        <fullName evidence="5">Uncharacterized protein</fullName>
    </submittedName>
</protein>
<dbReference type="InterPro" id="IPR011990">
    <property type="entry name" value="TPR-like_helical_dom_sf"/>
</dbReference>
<dbReference type="InterPro" id="IPR056884">
    <property type="entry name" value="NPHP3-like_N"/>
</dbReference>
<keyword evidence="1" id="KW-0677">Repeat</keyword>
<dbReference type="InterPro" id="IPR031350">
    <property type="entry name" value="Goodbye_dom"/>
</dbReference>
<name>S8AD61_DACHA</name>
<feature type="domain" description="Nephrocystin 3-like N-terminal" evidence="4">
    <location>
        <begin position="278"/>
        <end position="428"/>
    </location>
</feature>
<dbReference type="SUPFAM" id="SSF48452">
    <property type="entry name" value="TPR-like"/>
    <property type="match status" value="1"/>
</dbReference>
<dbReference type="Pfam" id="PF24883">
    <property type="entry name" value="NPHP3_N"/>
    <property type="match status" value="1"/>
</dbReference>
<evidence type="ECO:0000256" key="2">
    <source>
        <dbReference type="SAM" id="MobiDB-lite"/>
    </source>
</evidence>
<feature type="region of interest" description="Disordered" evidence="2">
    <location>
        <begin position="649"/>
        <end position="680"/>
    </location>
</feature>
<evidence type="ECO:0000313" key="6">
    <source>
        <dbReference type="Proteomes" id="UP000015100"/>
    </source>
</evidence>
<evidence type="ECO:0000256" key="1">
    <source>
        <dbReference type="ARBA" id="ARBA00022737"/>
    </source>
</evidence>
<organism evidence="5 6">
    <name type="scientific">Dactylellina haptotyla (strain CBS 200.50)</name>
    <name type="common">Nematode-trapping fungus</name>
    <name type="synonym">Monacrosporium haptotylum</name>
    <dbReference type="NCBI Taxonomy" id="1284197"/>
    <lineage>
        <taxon>Eukaryota</taxon>
        <taxon>Fungi</taxon>
        <taxon>Dikarya</taxon>
        <taxon>Ascomycota</taxon>
        <taxon>Pezizomycotina</taxon>
        <taxon>Orbiliomycetes</taxon>
        <taxon>Orbiliales</taxon>
        <taxon>Orbiliaceae</taxon>
        <taxon>Dactylellina</taxon>
    </lineage>
</organism>
<reference evidence="6" key="2">
    <citation type="submission" date="2013-04" db="EMBL/GenBank/DDBJ databases">
        <title>Genomic mechanisms accounting for the adaptation to parasitism in nematode-trapping fungi.</title>
        <authorList>
            <person name="Ahren D.G."/>
        </authorList>
    </citation>
    <scope>NUCLEOTIDE SEQUENCE [LARGE SCALE GENOMIC DNA]</scope>
    <source>
        <strain evidence="6">CBS 200.50</strain>
    </source>
</reference>
<comment type="caution">
    <text evidence="5">The sequence shown here is derived from an EMBL/GenBank/DDBJ whole genome shotgun (WGS) entry which is preliminary data.</text>
</comment>
<reference evidence="5 6" key="1">
    <citation type="journal article" date="2013" name="PLoS Genet.">
        <title>Genomic mechanisms accounting for the adaptation to parasitism in nematode-trapping fungi.</title>
        <authorList>
            <person name="Meerupati T."/>
            <person name="Andersson K.M."/>
            <person name="Friman E."/>
            <person name="Kumar D."/>
            <person name="Tunlid A."/>
            <person name="Ahren D."/>
        </authorList>
    </citation>
    <scope>NUCLEOTIDE SEQUENCE [LARGE SCALE GENOMIC DNA]</scope>
    <source>
        <strain evidence="5 6">CBS 200.50</strain>
    </source>
</reference>
<evidence type="ECO:0000259" key="3">
    <source>
        <dbReference type="Pfam" id="PF17109"/>
    </source>
</evidence>
<gene>
    <name evidence="5" type="ORF">H072_5263</name>
</gene>
<dbReference type="Gene3D" id="3.40.50.300">
    <property type="entry name" value="P-loop containing nucleotide triphosphate hydrolases"/>
    <property type="match status" value="1"/>
</dbReference>
<dbReference type="PANTHER" id="PTHR10039">
    <property type="entry name" value="AMELOGENIN"/>
    <property type="match status" value="1"/>
</dbReference>
<sequence length="1294" mass="149099">MTTTSFEKQWNLAIADFNKTTGTTAIETWLPEFEGITLESFLRKIEDQNQKHREFCGRSEHMRDSISKFLRPALLFSDIIGTAVSIAYPPAQAIFAATSFLIKAADGLSSIYDAIAELLMEMSYSSQRLALYCKRGILPQLVPIARAEFELYLKILATAIKFREGRFSRLKFFGARSFLGVDSGLNDLLNQLRKITDKELEMVVASIMDIELDTNGLLREIADYLGVRTIESNKELTIYAPSRALGDSTRLPEPIIEAELHSGQILGDKRNKQHGKIGEWIYDEDEFLNWCQGKFWLLWVSGSPGTGKSFIAYHIVQYIRQLEEQPQNNLSTTSIAYFFYLPETQIEPRIMMNSMIISIINQIAAQDRSYAKYLCNLGKPDGFQTSTLWEHFIQGFYLKPDISSTVFIVLYGVDKIESPELSEFLCALEACGEAQIDIRPRISLALITDYTIGPDIESYLSLGLRRIEVLPEKTKSNIEEYIKFRVLKKLPRLRKMKALREEVARGLQMNANGSFLWVNDMITTMKPLTDKIQFLKCISNPPKTWHDVFRSNLELFSTKMAGNEVELLNYILAWTTLEASPLSLRALGQALSIRYEEPSPTLGLPGLIDFSYGYIFNLRTLKGELISLDKPLIKSNILPLERLLRSESRVKETGENQEKEDESDVNSEDEDDDDEGKPQDDQVFISFKHTAVRDYFLLEMSAPTDKISINIRSARIMVLKKCLQVFCDSRKYRTCKRGLADRAARFSQYLLDTDQESCESEDKREIGQLLIRLLNNAEPLERWISKAGPALTTDFLDSQLCVEKITRWLTDPEVAQYLDTSLSNENWVGDLKSAPFRCLFGKAAAVCASRWIQTRYKRSETDVMFLHSYMTKAFETLEGSQHMLKQLPVERIEQLWQWAQSILSPDKKIYRHRLAVTFLRAGKIYKAIEHGLVAIHENPDDGFAHSVLAQAYIKTQEFEKACEHLRMGQALLSNEKAKFRIRNFLKLYSFGSRYSPIPMPDVPGVDEDCPIWLDEDFLDLLLRHESFEEATKVIENLTKVPLFKYRSKYWRAFFWDLSRHIMHNHRLIIYASKGPRNFDLVEALYQRGLKVLFMWHIDGARPVFRYYYARLHIILGSQTEDALKVLETAVDEFSKHMILDEYQSLKYIAEVDLQVLYLTRALEIKPMVAIDETRRDDEYFENPGDTNRKSDPSKRNTFALTKAIWYRHRRRAADLRALLQPHFREALETIENQLQKSEEEHDDYCSSTFAHKAATDFHDSFLLSQHLLVDGLSAKSHYKAGNHILNNPPAYLDS</sequence>
<dbReference type="InterPro" id="IPR027417">
    <property type="entry name" value="P-loop_NTPase"/>
</dbReference>
<dbReference type="HOGENOM" id="CLU_261973_0_0_1"/>
<dbReference type="OMA" id="HVTPDRN"/>
<dbReference type="Proteomes" id="UP000015100">
    <property type="component" value="Unassembled WGS sequence"/>
</dbReference>
<proteinExistence type="predicted"/>
<dbReference type="Gene3D" id="1.25.40.10">
    <property type="entry name" value="Tetratricopeptide repeat domain"/>
    <property type="match status" value="1"/>
</dbReference>
<dbReference type="Pfam" id="PF17109">
    <property type="entry name" value="Goodbye"/>
    <property type="match status" value="1"/>
</dbReference>
<evidence type="ECO:0000259" key="4">
    <source>
        <dbReference type="Pfam" id="PF24883"/>
    </source>
</evidence>
<dbReference type="PANTHER" id="PTHR10039:SF17">
    <property type="entry name" value="FUNGAL STAND N-TERMINAL GOODBYE DOMAIN-CONTAINING PROTEIN-RELATED"/>
    <property type="match status" value="1"/>
</dbReference>
<dbReference type="EMBL" id="AQGS01000272">
    <property type="protein sequence ID" value="EPS40859.1"/>
    <property type="molecule type" value="Genomic_DNA"/>
</dbReference>
<feature type="domain" description="Fungal STAND N-terminal Goodbye" evidence="3">
    <location>
        <begin position="10"/>
        <end position="132"/>
    </location>
</feature>
<feature type="compositionally biased region" description="Acidic residues" evidence="2">
    <location>
        <begin position="658"/>
        <end position="675"/>
    </location>
</feature>